<evidence type="ECO:0000256" key="2">
    <source>
        <dbReference type="ARBA" id="ARBA00023125"/>
    </source>
</evidence>
<dbReference type="Proteomes" id="UP000295636">
    <property type="component" value="Unassembled WGS sequence"/>
</dbReference>
<keyword evidence="2" id="KW-0238">DNA-binding</keyword>
<organism evidence="5 6">
    <name type="scientific">Paenibacillus piri</name>
    <dbReference type="NCBI Taxonomy" id="2547395"/>
    <lineage>
        <taxon>Bacteria</taxon>
        <taxon>Bacillati</taxon>
        <taxon>Bacillota</taxon>
        <taxon>Bacilli</taxon>
        <taxon>Bacillales</taxon>
        <taxon>Paenibacillaceae</taxon>
        <taxon>Paenibacillus</taxon>
    </lineage>
</organism>
<reference evidence="5 6" key="1">
    <citation type="submission" date="2019-03" db="EMBL/GenBank/DDBJ databases">
        <title>This is whole genome sequence of Paenibacillus sp MS74 strain.</title>
        <authorList>
            <person name="Trinh H.N."/>
        </authorList>
    </citation>
    <scope>NUCLEOTIDE SEQUENCE [LARGE SCALE GENOMIC DNA]</scope>
    <source>
        <strain evidence="5 6">MS74</strain>
    </source>
</reference>
<dbReference type="InterPro" id="IPR010982">
    <property type="entry name" value="Lambda_DNA-bd_dom_sf"/>
</dbReference>
<dbReference type="CDD" id="cd06267">
    <property type="entry name" value="PBP1_LacI_sugar_binding-like"/>
    <property type="match status" value="1"/>
</dbReference>
<accession>A0A4R5KI76</accession>
<dbReference type="InterPro" id="IPR028082">
    <property type="entry name" value="Peripla_BP_I"/>
</dbReference>
<gene>
    <name evidence="5" type="ORF">E1757_21730</name>
</gene>
<protein>
    <submittedName>
        <fullName evidence="5">LacI family transcriptional regulator</fullName>
    </submittedName>
</protein>
<dbReference type="PANTHER" id="PTHR30146:SF109">
    <property type="entry name" value="HTH-TYPE TRANSCRIPTIONAL REGULATOR GALS"/>
    <property type="match status" value="1"/>
</dbReference>
<evidence type="ECO:0000256" key="1">
    <source>
        <dbReference type="ARBA" id="ARBA00023015"/>
    </source>
</evidence>
<dbReference type="Gene3D" id="3.40.50.2300">
    <property type="match status" value="2"/>
</dbReference>
<evidence type="ECO:0000313" key="6">
    <source>
        <dbReference type="Proteomes" id="UP000295636"/>
    </source>
</evidence>
<name>A0A4R5KI76_9BACL</name>
<dbReference type="SUPFAM" id="SSF53822">
    <property type="entry name" value="Periplasmic binding protein-like I"/>
    <property type="match status" value="1"/>
</dbReference>
<proteinExistence type="predicted"/>
<dbReference type="PROSITE" id="PS50932">
    <property type="entry name" value="HTH_LACI_2"/>
    <property type="match status" value="1"/>
</dbReference>
<dbReference type="CDD" id="cd01392">
    <property type="entry name" value="HTH_LacI"/>
    <property type="match status" value="1"/>
</dbReference>
<dbReference type="AlphaFoldDB" id="A0A4R5KI76"/>
<sequence>MSITIKEIAELCGVSHGTVDRALNDRPGISLKTKEKILKVAADLNYQPDFLARSLAKGTTKTIGLVLFDLYNRSFSQLTNSIEMESRQREYFVNLLLTDKSFETEKQAIEHLVNRKVDGIILFPINQGADFEQYLKRFNVPIVTICNKLSDYWSYIGIDDRSAMSDAVQYVIDKGYQRIVYICPPLAYHGVSNIYTQEKRLEGLLEGMRLKNFAEEPIIVTDKHYIRALDNIDLKLKRTAIICSCDQYALETMNYLKDKGIRIPDDIGLLGFDNIDVLKYITPKLTTVHYNVEQMGKLAVDVLLEQIDKSAVTSPPLIEYKIIEGESL</sequence>
<dbReference type="GO" id="GO:0003700">
    <property type="term" value="F:DNA-binding transcription factor activity"/>
    <property type="evidence" value="ECO:0007669"/>
    <property type="project" value="TreeGrafter"/>
</dbReference>
<evidence type="ECO:0000256" key="3">
    <source>
        <dbReference type="ARBA" id="ARBA00023163"/>
    </source>
</evidence>
<dbReference type="OrthoDB" id="1639518at2"/>
<dbReference type="InterPro" id="IPR046335">
    <property type="entry name" value="LacI/GalR-like_sensor"/>
</dbReference>
<keyword evidence="1" id="KW-0805">Transcription regulation</keyword>
<dbReference type="EMBL" id="SMRT01000011">
    <property type="protein sequence ID" value="TDF95153.1"/>
    <property type="molecule type" value="Genomic_DNA"/>
</dbReference>
<keyword evidence="6" id="KW-1185">Reference proteome</keyword>
<dbReference type="Pfam" id="PF00356">
    <property type="entry name" value="LacI"/>
    <property type="match status" value="1"/>
</dbReference>
<dbReference type="SUPFAM" id="SSF47413">
    <property type="entry name" value="lambda repressor-like DNA-binding domains"/>
    <property type="match status" value="1"/>
</dbReference>
<dbReference type="SMART" id="SM00354">
    <property type="entry name" value="HTH_LACI"/>
    <property type="match status" value="1"/>
</dbReference>
<dbReference type="InterPro" id="IPR000843">
    <property type="entry name" value="HTH_LacI"/>
</dbReference>
<dbReference type="Gene3D" id="1.10.260.40">
    <property type="entry name" value="lambda repressor-like DNA-binding domains"/>
    <property type="match status" value="1"/>
</dbReference>
<dbReference type="RefSeq" id="WP_133232030.1">
    <property type="nucleotide sequence ID" value="NZ_SMRT01000011.1"/>
</dbReference>
<keyword evidence="3" id="KW-0804">Transcription</keyword>
<dbReference type="Pfam" id="PF13377">
    <property type="entry name" value="Peripla_BP_3"/>
    <property type="match status" value="1"/>
</dbReference>
<dbReference type="GO" id="GO:0000976">
    <property type="term" value="F:transcription cis-regulatory region binding"/>
    <property type="evidence" value="ECO:0007669"/>
    <property type="project" value="TreeGrafter"/>
</dbReference>
<feature type="domain" description="HTH lacI-type" evidence="4">
    <location>
        <begin position="3"/>
        <end position="57"/>
    </location>
</feature>
<comment type="caution">
    <text evidence="5">The sequence shown here is derived from an EMBL/GenBank/DDBJ whole genome shotgun (WGS) entry which is preliminary data.</text>
</comment>
<dbReference type="PANTHER" id="PTHR30146">
    <property type="entry name" value="LACI-RELATED TRANSCRIPTIONAL REPRESSOR"/>
    <property type="match status" value="1"/>
</dbReference>
<evidence type="ECO:0000313" key="5">
    <source>
        <dbReference type="EMBL" id="TDF95153.1"/>
    </source>
</evidence>
<evidence type="ECO:0000259" key="4">
    <source>
        <dbReference type="PROSITE" id="PS50932"/>
    </source>
</evidence>